<comment type="similarity">
    <text evidence="1 2">Belongs to the metallophosphoesterase superfamily. YfcE family.</text>
</comment>
<dbReference type="InterPro" id="IPR011152">
    <property type="entry name" value="Pesterase_MJ0912"/>
</dbReference>
<reference evidence="4 5" key="1">
    <citation type="submission" date="2016-11" db="EMBL/GenBank/DDBJ databases">
        <authorList>
            <person name="Jaros S."/>
            <person name="Januszkiewicz K."/>
            <person name="Wedrychowicz H."/>
        </authorList>
    </citation>
    <scope>NUCLEOTIDE SEQUENCE [LARGE SCALE GENOMIC DNA]</scope>
    <source>
        <strain evidence="4 5">DSM 2631</strain>
    </source>
</reference>
<dbReference type="GO" id="GO:0016791">
    <property type="term" value="F:phosphatase activity"/>
    <property type="evidence" value="ECO:0007669"/>
    <property type="project" value="TreeGrafter"/>
</dbReference>
<accession>A0A1M4TC60</accession>
<dbReference type="PIRSF" id="PIRSF000883">
    <property type="entry name" value="Pesterase_MJ0912"/>
    <property type="match status" value="1"/>
</dbReference>
<dbReference type="EMBL" id="FQVM01000002">
    <property type="protein sequence ID" value="SHE42129.1"/>
    <property type="molecule type" value="Genomic_DNA"/>
</dbReference>
<comment type="cofactor">
    <cofactor evidence="2">
        <name>a divalent metal cation</name>
        <dbReference type="ChEBI" id="CHEBI:60240"/>
    </cofactor>
</comment>
<dbReference type="PANTHER" id="PTHR42850">
    <property type="entry name" value="METALLOPHOSPHOESTERASE"/>
    <property type="match status" value="1"/>
</dbReference>
<keyword evidence="5" id="KW-1185">Reference proteome</keyword>
<dbReference type="PANTHER" id="PTHR42850:SF2">
    <property type="entry name" value="BLL5683 PROTEIN"/>
    <property type="match status" value="1"/>
</dbReference>
<dbReference type="GO" id="GO:0046872">
    <property type="term" value="F:metal ion binding"/>
    <property type="evidence" value="ECO:0007669"/>
    <property type="project" value="UniProtKB-KW"/>
</dbReference>
<dbReference type="EC" id="3.1.4.-" evidence="2"/>
<keyword evidence="2" id="KW-0479">Metal-binding</keyword>
<dbReference type="Proteomes" id="UP000184035">
    <property type="component" value="Unassembled WGS sequence"/>
</dbReference>
<dbReference type="NCBIfam" id="TIGR00040">
    <property type="entry name" value="yfcE"/>
    <property type="match status" value="1"/>
</dbReference>
<dbReference type="InterPro" id="IPR024654">
    <property type="entry name" value="Calcineurin-like_PHP_lpxH"/>
</dbReference>
<dbReference type="OrthoDB" id="9800565at2"/>
<dbReference type="Gene3D" id="3.60.21.10">
    <property type="match status" value="1"/>
</dbReference>
<dbReference type="STRING" id="1533.SAMN05443638_102125"/>
<dbReference type="SUPFAM" id="SSF56300">
    <property type="entry name" value="Metallo-dependent phosphatases"/>
    <property type="match status" value="1"/>
</dbReference>
<sequence length="232" mass="26368">MKIAVISDIHGNIYALTKVLEDIDNQQVDTIICLGDLVGYGPHPNEVIAMIRRRNIICLKGNYDASVVDNGFTFIRDTTINSFSLPWTVEELRASNRYYLASLPENITLKFEDKTITFVHGSPRAINEYMLENKSDLDEIMNNFKGDILVCAHTHIPYTKNFGNKILINDGSVGKPKIGRPNSTYVIIDLNKDTNTKIEIKELSYDFHKTIKDMEMKNFPSSLINSYRTGLE</sequence>
<proteinExistence type="inferred from homology"/>
<organism evidence="4 5">
    <name type="scientific">Clostridium fallax</name>
    <dbReference type="NCBI Taxonomy" id="1533"/>
    <lineage>
        <taxon>Bacteria</taxon>
        <taxon>Bacillati</taxon>
        <taxon>Bacillota</taxon>
        <taxon>Clostridia</taxon>
        <taxon>Eubacteriales</taxon>
        <taxon>Clostridiaceae</taxon>
        <taxon>Clostridium</taxon>
    </lineage>
</organism>
<evidence type="ECO:0000313" key="4">
    <source>
        <dbReference type="EMBL" id="SHE42129.1"/>
    </source>
</evidence>
<evidence type="ECO:0000256" key="2">
    <source>
        <dbReference type="RuleBase" id="RU362039"/>
    </source>
</evidence>
<dbReference type="Pfam" id="PF12850">
    <property type="entry name" value="Metallophos_2"/>
    <property type="match status" value="1"/>
</dbReference>
<dbReference type="InterPro" id="IPR029052">
    <property type="entry name" value="Metallo-depent_PP-like"/>
</dbReference>
<name>A0A1M4TC60_9CLOT</name>
<evidence type="ECO:0000256" key="1">
    <source>
        <dbReference type="ARBA" id="ARBA00008950"/>
    </source>
</evidence>
<dbReference type="GO" id="GO:0005737">
    <property type="term" value="C:cytoplasm"/>
    <property type="evidence" value="ECO:0007669"/>
    <property type="project" value="TreeGrafter"/>
</dbReference>
<feature type="domain" description="Calcineurin-like phosphoesterase" evidence="3">
    <location>
        <begin position="1"/>
        <end position="192"/>
    </location>
</feature>
<protein>
    <recommendedName>
        <fullName evidence="2">Phosphoesterase</fullName>
        <ecNumber evidence="2">3.1.4.-</ecNumber>
    </recommendedName>
</protein>
<evidence type="ECO:0000259" key="3">
    <source>
        <dbReference type="Pfam" id="PF12850"/>
    </source>
</evidence>
<evidence type="ECO:0000313" key="5">
    <source>
        <dbReference type="Proteomes" id="UP000184035"/>
    </source>
</evidence>
<dbReference type="AlphaFoldDB" id="A0A1M4TC60"/>
<dbReference type="InterPro" id="IPR050126">
    <property type="entry name" value="Ap4A_hydrolase"/>
</dbReference>
<gene>
    <name evidence="4" type="ORF">SAMN05443638_102125</name>
</gene>
<dbReference type="RefSeq" id="WP_072892537.1">
    <property type="nucleotide sequence ID" value="NZ_FQVM01000002.1"/>
</dbReference>
<dbReference type="InterPro" id="IPR000979">
    <property type="entry name" value="Phosphodiesterase_MJ0936/Vps29"/>
</dbReference>